<accession>A0A0K2TGP1</accession>
<protein>
    <submittedName>
        <fullName evidence="2">Uncharacterized protein</fullName>
    </submittedName>
</protein>
<dbReference type="AlphaFoldDB" id="A0A0K2TGP1"/>
<proteinExistence type="predicted"/>
<feature type="transmembrane region" description="Helical" evidence="1">
    <location>
        <begin position="21"/>
        <end position="44"/>
    </location>
</feature>
<reference evidence="2" key="1">
    <citation type="submission" date="2014-05" db="EMBL/GenBank/DDBJ databases">
        <authorList>
            <person name="Chronopoulou M."/>
        </authorList>
    </citation>
    <scope>NUCLEOTIDE SEQUENCE</scope>
    <source>
        <tissue evidence="2">Whole organism</tissue>
    </source>
</reference>
<keyword evidence="1" id="KW-0812">Transmembrane</keyword>
<keyword evidence="1" id="KW-1133">Transmembrane helix</keyword>
<organism evidence="2">
    <name type="scientific">Lepeophtheirus salmonis</name>
    <name type="common">Salmon louse</name>
    <name type="synonym">Caligus salmonis</name>
    <dbReference type="NCBI Taxonomy" id="72036"/>
    <lineage>
        <taxon>Eukaryota</taxon>
        <taxon>Metazoa</taxon>
        <taxon>Ecdysozoa</taxon>
        <taxon>Arthropoda</taxon>
        <taxon>Crustacea</taxon>
        <taxon>Multicrustacea</taxon>
        <taxon>Hexanauplia</taxon>
        <taxon>Copepoda</taxon>
        <taxon>Siphonostomatoida</taxon>
        <taxon>Caligidae</taxon>
        <taxon>Lepeophtheirus</taxon>
    </lineage>
</organism>
<feature type="transmembrane region" description="Helical" evidence="1">
    <location>
        <begin position="75"/>
        <end position="101"/>
    </location>
</feature>
<name>A0A0K2TGP1_LEPSM</name>
<sequence length="133" mass="15379">MCLIHNRISTMEEKAESRMTNFIQADSLTIHSILIILVFVVRVFSRALDSNRVLQKQRIEVSSTGRSLTPFHYDVIYLSIGILATLAFVGETFYNIYLIHIRSSGKRRKKRAPISSLNLPLQSIHNCRMKYEH</sequence>
<evidence type="ECO:0000313" key="2">
    <source>
        <dbReference type="EMBL" id="CDW25144.1"/>
    </source>
</evidence>
<evidence type="ECO:0000256" key="1">
    <source>
        <dbReference type="SAM" id="Phobius"/>
    </source>
</evidence>
<dbReference type="EMBL" id="HACA01007783">
    <property type="protein sequence ID" value="CDW25144.1"/>
    <property type="molecule type" value="Transcribed_RNA"/>
</dbReference>
<keyword evidence="1" id="KW-0472">Membrane</keyword>